<accession>A0ACA9MDU0</accession>
<reference evidence="1" key="1">
    <citation type="submission" date="2021-06" db="EMBL/GenBank/DDBJ databases">
        <authorList>
            <person name="Kallberg Y."/>
            <person name="Tangrot J."/>
            <person name="Rosling A."/>
        </authorList>
    </citation>
    <scope>NUCLEOTIDE SEQUENCE</scope>
    <source>
        <strain evidence="1">CL356</strain>
    </source>
</reference>
<gene>
    <name evidence="1" type="ORF">ACOLOM_LOCUS6153</name>
</gene>
<sequence length="246" mass="26934">MPRARYEPIPSAQEAVEAAERQMEDAFDISDDEDDHTDNAAETRPMIPQPTRPVEHSSSGNSHANNNLYDFEFDYTMPPPGSPPRPSALAIPNNIFGNTNGELPESTSIPSFPRPNWVQRNLGSWLPDRFAPKQTRVMGSGLGNDGVFANVTAKPSTNIAPDPSRAEQGSSSVHVAPEFEQKDAPPTYADAQMDAVPPYWDTTVLAPAHSSDELIIEGLPPGHLLSFLTSLFISFSFQFIGMDKLR</sequence>
<keyword evidence="2" id="KW-1185">Reference proteome</keyword>
<dbReference type="Proteomes" id="UP000789525">
    <property type="component" value="Unassembled WGS sequence"/>
</dbReference>
<evidence type="ECO:0000313" key="2">
    <source>
        <dbReference type="Proteomes" id="UP000789525"/>
    </source>
</evidence>
<dbReference type="EMBL" id="CAJVPT010012267">
    <property type="protein sequence ID" value="CAG8586212.1"/>
    <property type="molecule type" value="Genomic_DNA"/>
</dbReference>
<comment type="caution">
    <text evidence="1">The sequence shown here is derived from an EMBL/GenBank/DDBJ whole genome shotgun (WGS) entry which is preliminary data.</text>
</comment>
<evidence type="ECO:0000313" key="1">
    <source>
        <dbReference type="EMBL" id="CAG8586212.1"/>
    </source>
</evidence>
<organism evidence="1 2">
    <name type="scientific">Acaulospora colombiana</name>
    <dbReference type="NCBI Taxonomy" id="27376"/>
    <lineage>
        <taxon>Eukaryota</taxon>
        <taxon>Fungi</taxon>
        <taxon>Fungi incertae sedis</taxon>
        <taxon>Mucoromycota</taxon>
        <taxon>Glomeromycotina</taxon>
        <taxon>Glomeromycetes</taxon>
        <taxon>Diversisporales</taxon>
        <taxon>Acaulosporaceae</taxon>
        <taxon>Acaulospora</taxon>
    </lineage>
</organism>
<protein>
    <submittedName>
        <fullName evidence="1">5420_t:CDS:1</fullName>
    </submittedName>
</protein>
<proteinExistence type="predicted"/>
<name>A0ACA9MDU0_9GLOM</name>